<name>A0ACC1AET3_9ROSI</name>
<sequence>MVSVEEVCKAQRAEGIATIMAIGTINPPRIIEQSTFPDACFSVTNTEHTMYVIPLEKIFDYLISMLLQCHHEIKIIFIILISIYLYFCTLEKLVEACMYFFLCLFPFKKLRKKKK</sequence>
<keyword evidence="2" id="KW-1185">Reference proteome</keyword>
<evidence type="ECO:0000313" key="1">
    <source>
        <dbReference type="EMBL" id="KAJ0085854.1"/>
    </source>
</evidence>
<protein>
    <submittedName>
        <fullName evidence="1">Uncharacterized protein</fullName>
    </submittedName>
</protein>
<evidence type="ECO:0000313" key="2">
    <source>
        <dbReference type="Proteomes" id="UP001164250"/>
    </source>
</evidence>
<dbReference type="EMBL" id="CM047906">
    <property type="protein sequence ID" value="KAJ0085854.1"/>
    <property type="molecule type" value="Genomic_DNA"/>
</dbReference>
<accession>A0ACC1AET3</accession>
<gene>
    <name evidence="1" type="ORF">Patl1_07609</name>
</gene>
<dbReference type="Proteomes" id="UP001164250">
    <property type="component" value="Chromosome 10"/>
</dbReference>
<comment type="caution">
    <text evidence="1">The sequence shown here is derived from an EMBL/GenBank/DDBJ whole genome shotgun (WGS) entry which is preliminary data.</text>
</comment>
<proteinExistence type="predicted"/>
<organism evidence="1 2">
    <name type="scientific">Pistacia atlantica</name>
    <dbReference type="NCBI Taxonomy" id="434234"/>
    <lineage>
        <taxon>Eukaryota</taxon>
        <taxon>Viridiplantae</taxon>
        <taxon>Streptophyta</taxon>
        <taxon>Embryophyta</taxon>
        <taxon>Tracheophyta</taxon>
        <taxon>Spermatophyta</taxon>
        <taxon>Magnoliopsida</taxon>
        <taxon>eudicotyledons</taxon>
        <taxon>Gunneridae</taxon>
        <taxon>Pentapetalae</taxon>
        <taxon>rosids</taxon>
        <taxon>malvids</taxon>
        <taxon>Sapindales</taxon>
        <taxon>Anacardiaceae</taxon>
        <taxon>Pistacia</taxon>
    </lineage>
</organism>
<reference evidence="2" key="1">
    <citation type="journal article" date="2023" name="G3 (Bethesda)">
        <title>Genome assembly and association tests identify interacting loci associated with vigor, precocity, and sex in interspecific pistachio rootstocks.</title>
        <authorList>
            <person name="Palmer W."/>
            <person name="Jacygrad E."/>
            <person name="Sagayaradj S."/>
            <person name="Cavanaugh K."/>
            <person name="Han R."/>
            <person name="Bertier L."/>
            <person name="Beede B."/>
            <person name="Kafkas S."/>
            <person name="Golino D."/>
            <person name="Preece J."/>
            <person name="Michelmore R."/>
        </authorList>
    </citation>
    <scope>NUCLEOTIDE SEQUENCE [LARGE SCALE GENOMIC DNA]</scope>
</reference>